<keyword evidence="3" id="KW-0808">Transferase</keyword>
<feature type="transmembrane region" description="Helical" evidence="1">
    <location>
        <begin position="291"/>
        <end position="310"/>
    </location>
</feature>
<proteinExistence type="predicted"/>
<evidence type="ECO:0000313" key="4">
    <source>
        <dbReference type="Proteomes" id="UP000320858"/>
    </source>
</evidence>
<feature type="transmembrane region" description="Helical" evidence="1">
    <location>
        <begin position="166"/>
        <end position="185"/>
    </location>
</feature>
<dbReference type="GO" id="GO:0016020">
    <property type="term" value="C:membrane"/>
    <property type="evidence" value="ECO:0007669"/>
    <property type="project" value="TreeGrafter"/>
</dbReference>
<feature type="transmembrane region" description="Helical" evidence="1">
    <location>
        <begin position="262"/>
        <end position="279"/>
    </location>
</feature>
<dbReference type="RefSeq" id="WP_112161261.1">
    <property type="nucleotide sequence ID" value="NZ_SGOB01000004.1"/>
</dbReference>
<keyword evidence="1" id="KW-0812">Transmembrane</keyword>
<feature type="transmembrane region" description="Helical" evidence="1">
    <location>
        <begin position="138"/>
        <end position="159"/>
    </location>
</feature>
<feature type="transmembrane region" description="Helical" evidence="1">
    <location>
        <begin position="222"/>
        <end position="242"/>
    </location>
</feature>
<name>A0AA94VB64_RHIRH</name>
<evidence type="ECO:0000259" key="2">
    <source>
        <dbReference type="Pfam" id="PF01757"/>
    </source>
</evidence>
<dbReference type="InterPro" id="IPR002656">
    <property type="entry name" value="Acyl_transf_3_dom"/>
</dbReference>
<protein>
    <submittedName>
        <fullName evidence="3">Acyltransferase</fullName>
    </submittedName>
</protein>
<gene>
    <name evidence="3" type="ORF">EXN24_18500</name>
</gene>
<dbReference type="EMBL" id="SGOB01000004">
    <property type="protein sequence ID" value="TRA87358.1"/>
    <property type="molecule type" value="Genomic_DNA"/>
</dbReference>
<dbReference type="GO" id="GO:0000271">
    <property type="term" value="P:polysaccharide biosynthetic process"/>
    <property type="evidence" value="ECO:0007669"/>
    <property type="project" value="TreeGrafter"/>
</dbReference>
<accession>A0AA94VB64</accession>
<keyword evidence="1" id="KW-1133">Transmembrane helix</keyword>
<feature type="transmembrane region" description="Helical" evidence="1">
    <location>
        <begin position="12"/>
        <end position="33"/>
    </location>
</feature>
<keyword evidence="1" id="KW-0472">Membrane</keyword>
<feature type="transmembrane region" description="Helical" evidence="1">
    <location>
        <begin position="322"/>
        <end position="346"/>
    </location>
</feature>
<dbReference type="PANTHER" id="PTHR23028">
    <property type="entry name" value="ACETYLTRANSFERASE"/>
    <property type="match status" value="1"/>
</dbReference>
<sequence>MRETERYQFIDVLRGIAVLLVLIIHISELYVGFAQQGKAGGRWIAEIAHQFDFGRMGVTIFFIISGFVIPGSLSGGRFDGSVKFLLSRFFRLFPLFWLSLLFALIAQQWASGKYPSTTDIFLNATMVPDLFSVEPINGAYWTLAVELVFYGMCLALFLLKGVKNPNVLALLALVLTATFIDREYLHKFQMFEGKLGEYPMLLGFMFWGALARARFEKQGLQGFAELAYWIVAIGWLFVFPMAGFNEAYVRTHAEPDMVPRLYGSYFAAFAVFFFSIHFFKIKSAFLSFTGRISYSIYLMHGPVMYAGIYYLDNYGQSLRGKISVYLSLLVVSLATFLLSYCTYIWIEKPSQRLGKRIYNRIENRYRQKLPIGRQIGSKSM</sequence>
<dbReference type="AlphaFoldDB" id="A0AA94VB64"/>
<dbReference type="PANTHER" id="PTHR23028:SF53">
    <property type="entry name" value="ACYL_TRANSF_3 DOMAIN-CONTAINING PROTEIN"/>
    <property type="match status" value="1"/>
</dbReference>
<feature type="domain" description="Acyltransferase 3" evidence="2">
    <location>
        <begin position="8"/>
        <end position="341"/>
    </location>
</feature>
<evidence type="ECO:0000256" key="1">
    <source>
        <dbReference type="SAM" id="Phobius"/>
    </source>
</evidence>
<dbReference type="Proteomes" id="UP000320858">
    <property type="component" value="Unassembled WGS sequence"/>
</dbReference>
<feature type="transmembrane region" description="Helical" evidence="1">
    <location>
        <begin position="197"/>
        <end position="215"/>
    </location>
</feature>
<keyword evidence="3" id="KW-0012">Acyltransferase</keyword>
<feature type="transmembrane region" description="Helical" evidence="1">
    <location>
        <begin position="85"/>
        <end position="106"/>
    </location>
</feature>
<comment type="caution">
    <text evidence="3">The sequence shown here is derived from an EMBL/GenBank/DDBJ whole genome shotgun (WGS) entry which is preliminary data.</text>
</comment>
<reference evidence="3 4" key="1">
    <citation type="journal article" date="2019" name="Appl. Microbiol. Biotechnol.">
        <title>Differential efficiency of wild type rhizogenic strains for rol gene transformation of plants.</title>
        <authorList>
            <person name="Desmet S."/>
            <person name="De Keyser E."/>
            <person name="Van Vaerenbergh J."/>
            <person name="Baeyen S."/>
            <person name="Van Huylenbroeck J."/>
            <person name="Geelen D."/>
            <person name="Dhooghe E."/>
        </authorList>
    </citation>
    <scope>NUCLEOTIDE SEQUENCE [LARGE SCALE GENOMIC DNA]</scope>
    <source>
        <strain evidence="3 4">B 4.1</strain>
    </source>
</reference>
<dbReference type="GO" id="GO:0016747">
    <property type="term" value="F:acyltransferase activity, transferring groups other than amino-acyl groups"/>
    <property type="evidence" value="ECO:0007669"/>
    <property type="project" value="InterPro"/>
</dbReference>
<dbReference type="Pfam" id="PF01757">
    <property type="entry name" value="Acyl_transf_3"/>
    <property type="match status" value="1"/>
</dbReference>
<dbReference type="InterPro" id="IPR050879">
    <property type="entry name" value="Acyltransferase_3"/>
</dbReference>
<feature type="transmembrane region" description="Helical" evidence="1">
    <location>
        <begin position="53"/>
        <end position="73"/>
    </location>
</feature>
<organism evidence="3 4">
    <name type="scientific">Rhizobium rhizogenes</name>
    <name type="common">Agrobacterium rhizogenes</name>
    <dbReference type="NCBI Taxonomy" id="359"/>
    <lineage>
        <taxon>Bacteria</taxon>
        <taxon>Pseudomonadati</taxon>
        <taxon>Pseudomonadota</taxon>
        <taxon>Alphaproteobacteria</taxon>
        <taxon>Hyphomicrobiales</taxon>
        <taxon>Rhizobiaceae</taxon>
        <taxon>Rhizobium/Agrobacterium group</taxon>
        <taxon>Rhizobium</taxon>
    </lineage>
</organism>
<evidence type="ECO:0000313" key="3">
    <source>
        <dbReference type="EMBL" id="TRA87358.1"/>
    </source>
</evidence>